<protein>
    <recommendedName>
        <fullName evidence="3">DUF4465 domain-containing protein</fullName>
    </recommendedName>
</protein>
<evidence type="ECO:0000313" key="1">
    <source>
        <dbReference type="EMBL" id="EIY46614.1"/>
    </source>
</evidence>
<dbReference type="EMBL" id="AGXS01000023">
    <property type="protein sequence ID" value="EIY46614.1"/>
    <property type="molecule type" value="Genomic_DNA"/>
</dbReference>
<dbReference type="Gene3D" id="2.60.120.1350">
    <property type="entry name" value="Protein of unknown function DUF4465"/>
    <property type="match status" value="1"/>
</dbReference>
<reference evidence="1 2" key="1">
    <citation type="submission" date="2012-02" db="EMBL/GenBank/DDBJ databases">
        <title>The Genome Sequence of Bacteroides nordii CL02T12C05.</title>
        <authorList>
            <consortium name="The Broad Institute Genome Sequencing Platform"/>
            <person name="Earl A."/>
            <person name="Ward D."/>
            <person name="Feldgarden M."/>
            <person name="Gevers D."/>
            <person name="Zitomersky N.L."/>
            <person name="Coyne M.J."/>
            <person name="Comstock L.E."/>
            <person name="Young S.K."/>
            <person name="Zeng Q."/>
            <person name="Gargeya S."/>
            <person name="Fitzgerald M."/>
            <person name="Haas B."/>
            <person name="Abouelleil A."/>
            <person name="Alvarado L."/>
            <person name="Arachchi H.M."/>
            <person name="Berlin A."/>
            <person name="Chapman S.B."/>
            <person name="Gearin G."/>
            <person name="Goldberg J."/>
            <person name="Griggs A."/>
            <person name="Gujja S."/>
            <person name="Hansen M."/>
            <person name="Heiman D."/>
            <person name="Howarth C."/>
            <person name="Larimer J."/>
            <person name="Lui A."/>
            <person name="MacDonald P.J.P."/>
            <person name="McCowen C."/>
            <person name="Montmayeur A."/>
            <person name="Murphy C."/>
            <person name="Neiman D."/>
            <person name="Pearson M."/>
            <person name="Priest M."/>
            <person name="Roberts A."/>
            <person name="Saif S."/>
            <person name="Shea T."/>
            <person name="Sisk P."/>
            <person name="Stolte C."/>
            <person name="Sykes S."/>
            <person name="Wortman J."/>
            <person name="Nusbaum C."/>
            <person name="Birren B."/>
        </authorList>
    </citation>
    <scope>NUCLEOTIDE SEQUENCE [LARGE SCALE GENOMIC DNA]</scope>
    <source>
        <strain evidence="1 2">CL02T12C05</strain>
    </source>
</reference>
<organism evidence="1 2">
    <name type="scientific">Bacteroides nordii CL02T12C05</name>
    <dbReference type="NCBI Taxonomy" id="997884"/>
    <lineage>
        <taxon>Bacteria</taxon>
        <taxon>Pseudomonadati</taxon>
        <taxon>Bacteroidota</taxon>
        <taxon>Bacteroidia</taxon>
        <taxon>Bacteroidales</taxon>
        <taxon>Bacteroidaceae</taxon>
        <taxon>Bacteroides</taxon>
    </lineage>
</organism>
<dbReference type="eggNOG" id="ENOG5032BZP">
    <property type="taxonomic scope" value="Bacteria"/>
</dbReference>
<gene>
    <name evidence="1" type="ORF">HMPREF1068_03382</name>
</gene>
<dbReference type="HOGENOM" id="CLU_068673_0_0_10"/>
<evidence type="ECO:0000313" key="2">
    <source>
        <dbReference type="Proteomes" id="UP000003089"/>
    </source>
</evidence>
<dbReference type="AlphaFoldDB" id="I9GIS1"/>
<dbReference type="InterPro" id="IPR027828">
    <property type="entry name" value="DUF4465"/>
</dbReference>
<dbReference type="PATRIC" id="fig|997884.3.peg.3466"/>
<keyword evidence="2" id="KW-1185">Reference proteome</keyword>
<evidence type="ECO:0008006" key="3">
    <source>
        <dbReference type="Google" id="ProtNLM"/>
    </source>
</evidence>
<comment type="caution">
    <text evidence="1">The sequence shown here is derived from an EMBL/GenBank/DDBJ whole genome shotgun (WGS) entry which is preliminary data.</text>
</comment>
<dbReference type="Pfam" id="PF14717">
    <property type="entry name" value="DUF4465"/>
    <property type="match status" value="1"/>
</dbReference>
<sequence length="252" mass="28297">MLLSVFVFWGCSNDDDEEVRHILSLPDYEAETIDLGDTQHPVDTWSTSYDYEGQTYTTNYFHTLLTDKSNIFEFDCTSSDIYGFGSDAFAFTNCTSGNYSAVTKKGVNNNTYVVVGASGYKVGSNSDTEVSIRFKNSNNTNYSVKGLFITNSAYAYTSMTEGTPLYHNQGKEDKFDTTDSFKLTIYNLDKTMHVDCYLAEGTNILTEWKWINLSALGETKGLKFALTSTKEDEYGMMTPAYFCLDGITLIEK</sequence>
<dbReference type="STRING" id="997884.HMPREF1068_03382"/>
<proteinExistence type="predicted"/>
<accession>I9GIS1</accession>
<name>I9GIS1_9BACE</name>
<dbReference type="Proteomes" id="UP000003089">
    <property type="component" value="Unassembled WGS sequence"/>
</dbReference>